<dbReference type="EMBL" id="JBFOCI010000005">
    <property type="protein sequence ID" value="MEW9807554.1"/>
    <property type="molecule type" value="Genomic_DNA"/>
</dbReference>
<dbReference type="SUPFAM" id="SSF88713">
    <property type="entry name" value="Glycoside hydrolase/deacetylase"/>
    <property type="match status" value="1"/>
</dbReference>
<organism evidence="2 3">
    <name type="scientific">Mesorhizobium marinum</name>
    <dbReference type="NCBI Taxonomy" id="3228790"/>
    <lineage>
        <taxon>Bacteria</taxon>
        <taxon>Pseudomonadati</taxon>
        <taxon>Pseudomonadota</taxon>
        <taxon>Alphaproteobacteria</taxon>
        <taxon>Hyphomicrobiales</taxon>
        <taxon>Phyllobacteriaceae</taxon>
        <taxon>Mesorhizobium</taxon>
    </lineage>
</organism>
<evidence type="ECO:0000313" key="2">
    <source>
        <dbReference type="EMBL" id="MEW9807554.1"/>
    </source>
</evidence>
<evidence type="ECO:0000313" key="3">
    <source>
        <dbReference type="Proteomes" id="UP001556196"/>
    </source>
</evidence>
<protein>
    <submittedName>
        <fullName evidence="2">Polysaccharide deacetylase</fullName>
    </submittedName>
</protein>
<keyword evidence="3" id="KW-1185">Reference proteome</keyword>
<dbReference type="Proteomes" id="UP001556196">
    <property type="component" value="Unassembled WGS sequence"/>
</dbReference>
<dbReference type="InterPro" id="IPR011330">
    <property type="entry name" value="Glyco_hydro/deAcase_b/a-brl"/>
</dbReference>
<evidence type="ECO:0000256" key="1">
    <source>
        <dbReference type="SAM" id="SignalP"/>
    </source>
</evidence>
<sequence>MSVAVRVVLSVLLSAPIALAEPAQAGTTIFKASSDGGPPAGAAKQPAKPQYVIISFDGAHDMAQWRRSRALAQKTGARFTYFLSCVFLLSKDKRRDYQAPGEAAGRSAVGFAQTKAEVAERLGQIRLAADEGHEIASHACGHFDGKGWSKADWLKEFDAFKRIMAGAYAFNGLDGEPADWKSFAQTAVTGFRAPYLSTGPALYEALREAGLHYDASAVSRGPVEPAAQGGIDRFSLPQIPEGPNARRIIAMDYNLFVRHSGGLERPDGAAAFQARSYEAFKAAFDAQYRGERIPLQLGFHFTLMNGGAYWGALEQFADDVCGKADVVCTSYADYLKRTDADASDTATGEIGASSAGG</sequence>
<proteinExistence type="predicted"/>
<accession>A0ABV3R2I8</accession>
<keyword evidence="1" id="KW-0732">Signal</keyword>
<comment type="caution">
    <text evidence="2">The sequence shown here is derived from an EMBL/GenBank/DDBJ whole genome shotgun (WGS) entry which is preliminary data.</text>
</comment>
<feature type="chain" id="PRO_5045532751" evidence="1">
    <location>
        <begin position="21"/>
        <end position="357"/>
    </location>
</feature>
<dbReference type="Gene3D" id="3.20.20.370">
    <property type="entry name" value="Glycoside hydrolase/deacetylase"/>
    <property type="match status" value="1"/>
</dbReference>
<dbReference type="InterPro" id="IPR052740">
    <property type="entry name" value="CE4"/>
</dbReference>
<name>A0ABV3R2I8_9HYPH</name>
<feature type="signal peptide" evidence="1">
    <location>
        <begin position="1"/>
        <end position="20"/>
    </location>
</feature>
<dbReference type="PANTHER" id="PTHR45985">
    <property type="match status" value="1"/>
</dbReference>
<dbReference type="PANTHER" id="PTHR45985:SF3">
    <property type="entry name" value="CHITIN DEACETYLASE-LIKE 4"/>
    <property type="match status" value="1"/>
</dbReference>
<dbReference type="RefSeq" id="WP_367724734.1">
    <property type="nucleotide sequence ID" value="NZ_JBFOCI010000005.1"/>
</dbReference>
<reference evidence="2 3" key="1">
    <citation type="submission" date="2024-06" db="EMBL/GenBank/DDBJ databases">
        <authorList>
            <person name="Tuo L."/>
        </authorList>
    </citation>
    <scope>NUCLEOTIDE SEQUENCE [LARGE SCALE GENOMIC DNA]</scope>
    <source>
        <strain evidence="2 3">ZMM04-5</strain>
    </source>
</reference>
<gene>
    <name evidence="2" type="ORF">ABUE31_16310</name>
</gene>